<sequence>MKKMLGVMLAVSLCSLWLGCYAADAPEKGLIAYWSFDEGSGNTAKDMSGKGHNGTIYGAKYEKGKAGTCLSFDGVDNFVSVPDFADAPVSEITILVWQKTGEARAQSTLSNFPDDYKDRINFHIPWSDGTVYWDFGDITAEGRLSYIPDQEIVGTWQHFAFVASESENCMKIYRNGVEEASKDGMCPYSGAPRGIYIGLLDGANFFIGEIDELKMYNRALSAKEIKAQFSAAK</sequence>
<evidence type="ECO:0000313" key="2">
    <source>
        <dbReference type="EMBL" id="PIZ14568.1"/>
    </source>
</evidence>
<evidence type="ECO:0008006" key="4">
    <source>
        <dbReference type="Google" id="ProtNLM"/>
    </source>
</evidence>
<dbReference type="Gene3D" id="2.60.120.200">
    <property type="match status" value="1"/>
</dbReference>
<dbReference type="Pfam" id="PF13385">
    <property type="entry name" value="Laminin_G_3"/>
    <property type="match status" value="1"/>
</dbReference>
<evidence type="ECO:0000256" key="1">
    <source>
        <dbReference type="SAM" id="SignalP"/>
    </source>
</evidence>
<accession>A0A2M7S5E5</accession>
<organism evidence="2 3">
    <name type="scientific">Candidatus Desantisbacteria bacterium CG_4_10_14_0_8_um_filter_48_22</name>
    <dbReference type="NCBI Taxonomy" id="1974543"/>
    <lineage>
        <taxon>Bacteria</taxon>
        <taxon>Candidatus Desantisiibacteriota</taxon>
    </lineage>
</organism>
<feature type="chain" id="PRO_5014753642" description="LamG-like jellyroll fold domain-containing protein" evidence="1">
    <location>
        <begin position="23"/>
        <end position="233"/>
    </location>
</feature>
<dbReference type="PROSITE" id="PS51257">
    <property type="entry name" value="PROKAR_LIPOPROTEIN"/>
    <property type="match status" value="1"/>
</dbReference>
<evidence type="ECO:0000313" key="3">
    <source>
        <dbReference type="Proteomes" id="UP000229307"/>
    </source>
</evidence>
<dbReference type="AlphaFoldDB" id="A0A2M7S5E5"/>
<feature type="signal peptide" evidence="1">
    <location>
        <begin position="1"/>
        <end position="22"/>
    </location>
</feature>
<protein>
    <recommendedName>
        <fullName evidence="4">LamG-like jellyroll fold domain-containing protein</fullName>
    </recommendedName>
</protein>
<dbReference type="SUPFAM" id="SSF49899">
    <property type="entry name" value="Concanavalin A-like lectins/glucanases"/>
    <property type="match status" value="1"/>
</dbReference>
<gene>
    <name evidence="2" type="ORF">COY52_12005</name>
</gene>
<dbReference type="Proteomes" id="UP000229307">
    <property type="component" value="Unassembled WGS sequence"/>
</dbReference>
<reference evidence="3" key="1">
    <citation type="submission" date="2017-09" db="EMBL/GenBank/DDBJ databases">
        <title>Depth-based differentiation of microbial function through sediment-hosted aquifers and enrichment of novel symbionts in the deep terrestrial subsurface.</title>
        <authorList>
            <person name="Probst A.J."/>
            <person name="Ladd B."/>
            <person name="Jarett J.K."/>
            <person name="Geller-Mcgrath D.E."/>
            <person name="Sieber C.M.K."/>
            <person name="Emerson J.B."/>
            <person name="Anantharaman K."/>
            <person name="Thomas B.C."/>
            <person name="Malmstrom R."/>
            <person name="Stieglmeier M."/>
            <person name="Klingl A."/>
            <person name="Woyke T."/>
            <person name="Ryan C.M."/>
            <person name="Banfield J.F."/>
        </authorList>
    </citation>
    <scope>NUCLEOTIDE SEQUENCE [LARGE SCALE GENOMIC DNA]</scope>
</reference>
<proteinExistence type="predicted"/>
<comment type="caution">
    <text evidence="2">The sequence shown here is derived from an EMBL/GenBank/DDBJ whole genome shotgun (WGS) entry which is preliminary data.</text>
</comment>
<dbReference type="EMBL" id="PFMR01000332">
    <property type="protein sequence ID" value="PIZ14568.1"/>
    <property type="molecule type" value="Genomic_DNA"/>
</dbReference>
<name>A0A2M7S5E5_9BACT</name>
<dbReference type="InterPro" id="IPR013320">
    <property type="entry name" value="ConA-like_dom_sf"/>
</dbReference>
<keyword evidence="1" id="KW-0732">Signal</keyword>